<evidence type="ECO:0000259" key="7">
    <source>
        <dbReference type="Pfam" id="PF00892"/>
    </source>
</evidence>
<evidence type="ECO:0000256" key="4">
    <source>
        <dbReference type="ARBA" id="ARBA00022989"/>
    </source>
</evidence>
<feature type="transmembrane region" description="Helical" evidence="6">
    <location>
        <begin position="190"/>
        <end position="210"/>
    </location>
</feature>
<feature type="transmembrane region" description="Helical" evidence="6">
    <location>
        <begin position="78"/>
        <end position="99"/>
    </location>
</feature>
<reference evidence="8" key="1">
    <citation type="submission" date="2022-12" db="EMBL/GenBank/DDBJ databases">
        <title>Bacterial isolates from different developmental stages of Nematostella vectensis.</title>
        <authorList>
            <person name="Fraune S."/>
        </authorList>
    </citation>
    <scope>NUCLEOTIDE SEQUENCE</scope>
    <source>
        <strain evidence="8">G21630-S1</strain>
    </source>
</reference>
<keyword evidence="9" id="KW-1185">Reference proteome</keyword>
<comment type="similarity">
    <text evidence="2">Belongs to the drug/metabolite transporter (DMT) superfamily. 10 TMS drug/metabolite exporter (DME) (TC 2.A.7.3) family.</text>
</comment>
<feature type="transmembrane region" description="Helical" evidence="6">
    <location>
        <begin position="16"/>
        <end position="37"/>
    </location>
</feature>
<comment type="subcellular location">
    <subcellularLocation>
        <location evidence="1">Membrane</location>
        <topology evidence="1">Multi-pass membrane protein</topology>
    </subcellularLocation>
</comment>
<dbReference type="PANTHER" id="PTHR22911">
    <property type="entry name" value="ACYL-MALONYL CONDENSING ENZYME-RELATED"/>
    <property type="match status" value="1"/>
</dbReference>
<dbReference type="InterPro" id="IPR037185">
    <property type="entry name" value="EmrE-like"/>
</dbReference>
<comment type="caution">
    <text evidence="8">The sequence shown here is derived from an EMBL/GenBank/DDBJ whole genome shotgun (WGS) entry which is preliminary data.</text>
</comment>
<organism evidence="8 9">
    <name type="scientific">Kiloniella laminariae</name>
    <dbReference type="NCBI Taxonomy" id="454162"/>
    <lineage>
        <taxon>Bacteria</taxon>
        <taxon>Pseudomonadati</taxon>
        <taxon>Pseudomonadota</taxon>
        <taxon>Alphaproteobacteria</taxon>
        <taxon>Rhodospirillales</taxon>
        <taxon>Kiloniellaceae</taxon>
        <taxon>Kiloniella</taxon>
    </lineage>
</organism>
<keyword evidence="5 6" id="KW-0472">Membrane</keyword>
<protein>
    <submittedName>
        <fullName evidence="8">DMT family transporter</fullName>
    </submittedName>
</protein>
<name>A0ABT4LIW1_9PROT</name>
<feature type="transmembrane region" description="Helical" evidence="6">
    <location>
        <begin position="277"/>
        <end position="295"/>
    </location>
</feature>
<evidence type="ECO:0000256" key="3">
    <source>
        <dbReference type="ARBA" id="ARBA00022692"/>
    </source>
</evidence>
<dbReference type="PANTHER" id="PTHR22911:SF6">
    <property type="entry name" value="SOLUTE CARRIER FAMILY 35 MEMBER G1"/>
    <property type="match status" value="1"/>
</dbReference>
<keyword evidence="4 6" id="KW-1133">Transmembrane helix</keyword>
<evidence type="ECO:0000256" key="5">
    <source>
        <dbReference type="ARBA" id="ARBA00023136"/>
    </source>
</evidence>
<dbReference type="SUPFAM" id="SSF103481">
    <property type="entry name" value="Multidrug resistance efflux transporter EmrE"/>
    <property type="match status" value="2"/>
</dbReference>
<dbReference type="RefSeq" id="WP_269423221.1">
    <property type="nucleotide sequence ID" value="NZ_JAPWGY010000003.1"/>
</dbReference>
<evidence type="ECO:0000313" key="8">
    <source>
        <dbReference type="EMBL" id="MCZ4281039.1"/>
    </source>
</evidence>
<dbReference type="Gene3D" id="1.10.3730.20">
    <property type="match status" value="1"/>
</dbReference>
<evidence type="ECO:0000256" key="1">
    <source>
        <dbReference type="ARBA" id="ARBA00004141"/>
    </source>
</evidence>
<evidence type="ECO:0000256" key="6">
    <source>
        <dbReference type="SAM" id="Phobius"/>
    </source>
</evidence>
<feature type="transmembrane region" description="Helical" evidence="6">
    <location>
        <begin position="222"/>
        <end position="239"/>
    </location>
</feature>
<feature type="transmembrane region" description="Helical" evidence="6">
    <location>
        <begin position="133"/>
        <end position="150"/>
    </location>
</feature>
<gene>
    <name evidence="8" type="ORF">O4H49_09640</name>
</gene>
<feature type="transmembrane region" description="Helical" evidence="6">
    <location>
        <begin position="43"/>
        <end position="66"/>
    </location>
</feature>
<feature type="domain" description="EamA" evidence="7">
    <location>
        <begin position="18"/>
        <end position="150"/>
    </location>
</feature>
<dbReference type="InterPro" id="IPR000620">
    <property type="entry name" value="EamA_dom"/>
</dbReference>
<sequence length="319" mass="35394">MTKQLANSVNTSGDRIFLGIILAIIMVFCMSVMDGIAKWLTASYSLISIILIRNTFSLPLTVALVVKSGGWQTLHCDRPWLLLLRSALIIVTAGSFYAALPLMPLAEAFAITFVGPLFITILSVIFLGEKVGLHRWAVVFTGFCGVLIIFQPGTDAFQPAALLPLTAAFFYAVLMIITRELRHHSTSAGITFWGTLTTVILALVALFLPWKPFAWTLPDNNDLLLILVMAIVATTAHFLTSQAYRFAPAAVIAPLEYTILLWGLLFGWFFWNEIPELHVLLGASVIVASGLYLIYRESRSMRKTVLDNRLQEHNKHPMV</sequence>
<feature type="domain" description="EamA" evidence="7">
    <location>
        <begin position="160"/>
        <end position="294"/>
    </location>
</feature>
<feature type="transmembrane region" description="Helical" evidence="6">
    <location>
        <begin position="246"/>
        <end position="271"/>
    </location>
</feature>
<accession>A0ABT4LIW1</accession>
<dbReference type="Pfam" id="PF00892">
    <property type="entry name" value="EamA"/>
    <property type="match status" value="2"/>
</dbReference>
<keyword evidence="3 6" id="KW-0812">Transmembrane</keyword>
<feature type="transmembrane region" description="Helical" evidence="6">
    <location>
        <begin position="156"/>
        <end position="178"/>
    </location>
</feature>
<dbReference type="EMBL" id="JAPWGY010000003">
    <property type="protein sequence ID" value="MCZ4281039.1"/>
    <property type="molecule type" value="Genomic_DNA"/>
</dbReference>
<proteinExistence type="inferred from homology"/>
<feature type="transmembrane region" description="Helical" evidence="6">
    <location>
        <begin position="105"/>
        <end position="126"/>
    </location>
</feature>
<evidence type="ECO:0000313" key="9">
    <source>
        <dbReference type="Proteomes" id="UP001069802"/>
    </source>
</evidence>
<evidence type="ECO:0000256" key="2">
    <source>
        <dbReference type="ARBA" id="ARBA00009853"/>
    </source>
</evidence>
<dbReference type="Proteomes" id="UP001069802">
    <property type="component" value="Unassembled WGS sequence"/>
</dbReference>